<dbReference type="eggNOG" id="COG2911">
    <property type="taxonomic scope" value="Bacteria"/>
</dbReference>
<reference key="2">
    <citation type="submission" date="2011-05" db="EMBL/GenBank/DDBJ databases">
        <title>Complete genome sequence of the aerobic marine methanotroph Methylomonas methanica MC09.</title>
        <authorList>
            <person name="Boden R."/>
            <person name="Cunliffe M."/>
            <person name="Scanlan J."/>
            <person name="Moussard H."/>
            <person name="Kits K.D."/>
            <person name="Klotz M."/>
            <person name="Jetten M."/>
            <person name="Vuilleumier S."/>
            <person name="Han J."/>
            <person name="Peters L."/>
            <person name="Mikhailova N."/>
            <person name="Teshima H."/>
            <person name="Tapia R."/>
            <person name="Kyrpides N."/>
            <person name="Ivanova N."/>
            <person name="Pagani I."/>
            <person name="Cheng J.-F."/>
            <person name="Goodwin L."/>
            <person name="Han C."/>
            <person name="Hauser L."/>
            <person name="Land M."/>
            <person name="Lapidus A."/>
            <person name="Lucas S."/>
            <person name="Pitluck S."/>
            <person name="Woyke T."/>
            <person name="Stein L.Y."/>
            <person name="Murrell C."/>
        </authorList>
    </citation>
    <scope>NUCLEOTIDE SEQUENCE</scope>
    <source>
        <strain>MC09</strain>
    </source>
</reference>
<proteinExistence type="predicted"/>
<dbReference type="Pfam" id="PF19577">
    <property type="entry name" value="DcaP"/>
    <property type="match status" value="1"/>
</dbReference>
<reference evidence="2 3" key="1">
    <citation type="journal article" date="2011" name="J. Bacteriol.">
        <title>Complete Genome Sequence of the Aerobic Marine Methanotroph Methylomonas methanica MC09.</title>
        <authorList>
            <person name="Boden R."/>
            <person name="Cunliffe M."/>
            <person name="Scanlan J."/>
            <person name="Moussard H."/>
            <person name="Kits K.D."/>
            <person name="Klotz M.G."/>
            <person name="Jetten M.S."/>
            <person name="Vuilleumier S."/>
            <person name="Han J."/>
            <person name="Peters L."/>
            <person name="Mikhailova N."/>
            <person name="Teshima H."/>
            <person name="Tapia R."/>
            <person name="Kyrpides N."/>
            <person name="Ivanova N."/>
            <person name="Pagani I."/>
            <person name="Cheng J.F."/>
            <person name="Goodwin L."/>
            <person name="Han C."/>
            <person name="Hauser L."/>
            <person name="Land M.L."/>
            <person name="Lapidus A."/>
            <person name="Lucas S."/>
            <person name="Pitluck S."/>
            <person name="Woyke T."/>
            <person name="Stein L."/>
            <person name="Murrell J.C."/>
        </authorList>
    </citation>
    <scope>NUCLEOTIDE SEQUENCE [LARGE SCALE GENOMIC DNA]</scope>
    <source>
        <strain evidence="2 3">MC09</strain>
    </source>
</reference>
<organism evidence="2 3">
    <name type="scientific">Methylomonas methanica (strain DSM 25384 / MC09)</name>
    <dbReference type="NCBI Taxonomy" id="857087"/>
    <lineage>
        <taxon>Bacteria</taxon>
        <taxon>Pseudomonadati</taxon>
        <taxon>Pseudomonadota</taxon>
        <taxon>Gammaproteobacteria</taxon>
        <taxon>Methylococcales</taxon>
        <taxon>Methylococcaceae</taxon>
        <taxon>Methylomonas</taxon>
    </lineage>
</organism>
<evidence type="ECO:0000313" key="2">
    <source>
        <dbReference type="EMBL" id="AEG00790.1"/>
    </source>
</evidence>
<dbReference type="SUPFAM" id="SSF56935">
    <property type="entry name" value="Porins"/>
    <property type="match status" value="1"/>
</dbReference>
<dbReference type="Proteomes" id="UP000008888">
    <property type="component" value="Chromosome"/>
</dbReference>
<accession>F9ZVY6</accession>
<sequence>MINRYPVLSLMLVLGGLPNDTSAEQDLRELVMQLNNQIKALQSQVVQSNARIDELEQKLLNSKVEKQHSIADSAAGAQATLVTARQSAAAYKQPEPAKPPVSAGDIKGTLKLPGTDTSIGFGGYIKLDTLFSSNGMGKDKLGNQRLEAAEIPVGTASAGENDQISMHAKESRFWIKSLTPSHWGDMNTYLEFDFFGDPAAYTYTPRLRHAYGSLGRLLAGQTWSTFLNSLAIVDTLDNSNSVGSLLTLRQPQVRWTQPFSFGGAAMEWQLAVEAPRSRVWEARTQVMTTNSAGHYPDLIARLNFIPDWGNISLAAMGRQLRFSSSGLNVEKTVWGGAVNLAGKINTFGSDNLRFMFGYGDAFGRYAVNNFFADGYVNGAGEFDTLVSYSSMLAYQHWWDKSWRSTVAYGFARADQPGFAGNANHQTQSLHANLLWSPVLQTTIGLEYIYANRELVNGQNGELNRVQLSTRFNF</sequence>
<reference evidence="3" key="3">
    <citation type="submission" date="2011-05" db="EMBL/GenBank/DDBJ databases">
        <title>Complete sequence of Methylomonas methanica MC09.</title>
        <authorList>
            <consortium name="US DOE Joint Genome Institute"/>
            <person name="Lucas S."/>
            <person name="Han J."/>
            <person name="Lapidus A."/>
            <person name="Cheng J.-F."/>
            <person name="Goodwin L."/>
            <person name="Pitluck S."/>
            <person name="Peters L."/>
            <person name="Mikhailova N."/>
            <person name="Teshima H."/>
            <person name="Han C."/>
            <person name="Tapia R."/>
            <person name="Land M."/>
            <person name="Hauser L."/>
            <person name="Kyrpides N."/>
            <person name="Ivanova N."/>
            <person name="Pagani I."/>
            <person name="Stein L."/>
            <person name="Woyke T."/>
        </authorList>
    </citation>
    <scope>NUCLEOTIDE SEQUENCE [LARGE SCALE GENOMIC DNA]</scope>
    <source>
        <strain evidence="3">MC09</strain>
    </source>
</reference>
<dbReference type="EMBL" id="CP002738">
    <property type="protein sequence ID" value="AEG00790.1"/>
    <property type="molecule type" value="Genomic_DNA"/>
</dbReference>
<evidence type="ECO:0000256" key="1">
    <source>
        <dbReference type="SAM" id="Coils"/>
    </source>
</evidence>
<dbReference type="STRING" id="857087.Metme_2390"/>
<feature type="coiled-coil region" evidence="1">
    <location>
        <begin position="24"/>
        <end position="65"/>
    </location>
</feature>
<dbReference type="OrthoDB" id="190887at2"/>
<evidence type="ECO:0000313" key="3">
    <source>
        <dbReference type="Proteomes" id="UP000008888"/>
    </source>
</evidence>
<dbReference type="HOGENOM" id="CLU_038666_0_0_6"/>
<protein>
    <submittedName>
        <fullName evidence="2">Porin</fullName>
    </submittedName>
</protein>
<keyword evidence="3" id="KW-1185">Reference proteome</keyword>
<dbReference type="KEGG" id="mmt:Metme_2390"/>
<gene>
    <name evidence="2" type="ordered locus">Metme_2390</name>
</gene>
<dbReference type="RefSeq" id="WP_013819030.1">
    <property type="nucleotide sequence ID" value="NC_015572.1"/>
</dbReference>
<name>F9ZVY6_METMM</name>
<keyword evidence="1" id="KW-0175">Coiled coil</keyword>
<dbReference type="InterPro" id="IPR045748">
    <property type="entry name" value="DcaP"/>
</dbReference>
<dbReference type="AlphaFoldDB" id="F9ZVY6"/>